<gene>
    <name evidence="2" type="ORF">DXD04_11125</name>
</gene>
<dbReference type="RefSeq" id="WP_117673259.1">
    <property type="nucleotide sequence ID" value="NZ_CABOGR010000020.1"/>
</dbReference>
<feature type="domain" description="DUF4984" evidence="1">
    <location>
        <begin position="134"/>
        <end position="296"/>
    </location>
</feature>
<dbReference type="PROSITE" id="PS51257">
    <property type="entry name" value="PROKAR_LIPOPROTEIN"/>
    <property type="match status" value="1"/>
</dbReference>
<evidence type="ECO:0000313" key="3">
    <source>
        <dbReference type="Proteomes" id="UP000260862"/>
    </source>
</evidence>
<dbReference type="Pfam" id="PF16372">
    <property type="entry name" value="DUF4984"/>
    <property type="match status" value="1"/>
</dbReference>
<dbReference type="Proteomes" id="UP000260862">
    <property type="component" value="Unassembled WGS sequence"/>
</dbReference>
<dbReference type="EMBL" id="QSQT01000020">
    <property type="protein sequence ID" value="RGK54025.1"/>
    <property type="molecule type" value="Genomic_DNA"/>
</dbReference>
<protein>
    <submittedName>
        <fullName evidence="2">DUF4984 domain-containing protein</fullName>
    </submittedName>
</protein>
<proteinExistence type="predicted"/>
<sequence length="298" mass="33422">MKRFFGKLGIFAFAATLFVGCSEDRVSYAGPDYVMFSDSLQTIAIQSSDTYYDIPISATTACDYDRTYAVEVVDKGSNAIEGLHYELQSNSVTIKAGELASSVKIKGFYDNFEDMDSLGINLRLVAPQDKIWDIYGDETKVQLVKICPFDIQRFVGYAKVTSNFFADYMQNTSFRLVTVEQDPEKENGVIINDFFLDGMDLKISFNTQKPLEPKVEMETQVVTKLSEVTGGAVLGTDMILAVPYTGVVSYFNVCQGFALLYHTFYVEGYESAGPLGTYPTVVEWISKEEYDYLKKQGY</sequence>
<evidence type="ECO:0000313" key="2">
    <source>
        <dbReference type="EMBL" id="RGK54025.1"/>
    </source>
</evidence>
<dbReference type="AlphaFoldDB" id="A0A3E4MWI6"/>
<dbReference type="InterPro" id="IPR032283">
    <property type="entry name" value="DUF4984"/>
</dbReference>
<evidence type="ECO:0000259" key="1">
    <source>
        <dbReference type="Pfam" id="PF16372"/>
    </source>
</evidence>
<organism evidence="2 3">
    <name type="scientific">Phocaeicola plebeius</name>
    <dbReference type="NCBI Taxonomy" id="310297"/>
    <lineage>
        <taxon>Bacteria</taxon>
        <taxon>Pseudomonadati</taxon>
        <taxon>Bacteroidota</taxon>
        <taxon>Bacteroidia</taxon>
        <taxon>Bacteroidales</taxon>
        <taxon>Bacteroidaceae</taxon>
        <taxon>Phocaeicola</taxon>
    </lineage>
</organism>
<name>A0A3E4MWI6_9BACT</name>
<keyword evidence="3" id="KW-1185">Reference proteome</keyword>
<comment type="caution">
    <text evidence="2">The sequence shown here is derived from an EMBL/GenBank/DDBJ whole genome shotgun (WGS) entry which is preliminary data.</text>
</comment>
<reference evidence="2 3" key="1">
    <citation type="submission" date="2018-08" db="EMBL/GenBank/DDBJ databases">
        <title>A genome reference for cultivated species of the human gut microbiota.</title>
        <authorList>
            <person name="Zou Y."/>
            <person name="Xue W."/>
            <person name="Luo G."/>
        </authorList>
    </citation>
    <scope>NUCLEOTIDE SEQUENCE [LARGE SCALE GENOMIC DNA]</scope>
    <source>
        <strain evidence="2 3">TF10-3AC</strain>
    </source>
</reference>
<accession>A0A3E4MWI6</accession>